<dbReference type="GO" id="GO:0005524">
    <property type="term" value="F:ATP binding"/>
    <property type="evidence" value="ECO:0007669"/>
    <property type="project" value="UniProtKB-UniRule"/>
</dbReference>
<dbReference type="GO" id="GO:0015937">
    <property type="term" value="P:coenzyme A biosynthetic process"/>
    <property type="evidence" value="ECO:0007669"/>
    <property type="project" value="UniProtKB-UniRule"/>
</dbReference>
<evidence type="ECO:0000256" key="8">
    <source>
        <dbReference type="HAMAP-Rule" id="MF_00376"/>
    </source>
</evidence>
<reference evidence="10" key="1">
    <citation type="submission" date="2024-06" db="EMBL/GenBank/DDBJ databases">
        <authorList>
            <person name="Coelho C."/>
            <person name="Bento M."/>
            <person name="Garcia E."/>
            <person name="Camelo A."/>
            <person name="Brandao I."/>
            <person name="Espirito Santo C."/>
            <person name="Trovao J."/>
            <person name="Verissimo A."/>
            <person name="Costa J."/>
            <person name="Tiago I."/>
        </authorList>
    </citation>
    <scope>NUCLEOTIDE SEQUENCE</scope>
    <source>
        <strain evidence="10">KWT182</strain>
    </source>
</reference>
<keyword evidence="3 8" id="KW-0808">Transferase</keyword>
<comment type="subcellular location">
    <subcellularLocation>
        <location evidence="8">Cytoplasm</location>
    </subcellularLocation>
</comment>
<comment type="pathway">
    <text evidence="8">Cofactor biosynthesis; coenzyme A biosynthesis; CoA from (R)-pantothenate: step 5/5.</text>
</comment>
<dbReference type="InterPro" id="IPR001977">
    <property type="entry name" value="Depp_CoAkinase"/>
</dbReference>
<gene>
    <name evidence="8 10" type="primary">coaE</name>
    <name evidence="10" type="ORF">ABK905_04925</name>
</gene>
<dbReference type="NCBIfam" id="TIGR00152">
    <property type="entry name" value="dephospho-CoA kinase"/>
    <property type="match status" value="1"/>
</dbReference>
<dbReference type="PANTHER" id="PTHR10695">
    <property type="entry name" value="DEPHOSPHO-COA KINASE-RELATED"/>
    <property type="match status" value="1"/>
</dbReference>
<evidence type="ECO:0000256" key="9">
    <source>
        <dbReference type="NCBIfam" id="TIGR00152"/>
    </source>
</evidence>
<evidence type="ECO:0000256" key="1">
    <source>
        <dbReference type="ARBA" id="ARBA00009018"/>
    </source>
</evidence>
<evidence type="ECO:0000313" key="10">
    <source>
        <dbReference type="EMBL" id="XBS70542.1"/>
    </source>
</evidence>
<evidence type="ECO:0000256" key="2">
    <source>
        <dbReference type="ARBA" id="ARBA00022490"/>
    </source>
</evidence>
<dbReference type="EMBL" id="CP157947">
    <property type="protein sequence ID" value="XBS70542.1"/>
    <property type="molecule type" value="Genomic_DNA"/>
</dbReference>
<comment type="function">
    <text evidence="8">Catalyzes the phosphorylation of the 3'-hydroxyl group of dephosphocoenzyme A to form coenzyme A.</text>
</comment>
<keyword evidence="6 8" id="KW-0067">ATP-binding</keyword>
<name>A0AAU7QD05_9GAMM</name>
<protein>
    <recommendedName>
        <fullName evidence="8 9">Dephospho-CoA kinase</fullName>
        <ecNumber evidence="8 9">2.7.1.24</ecNumber>
    </recommendedName>
    <alternativeName>
        <fullName evidence="8">Dephosphocoenzyme A kinase</fullName>
    </alternativeName>
</protein>
<dbReference type="InterPro" id="IPR027417">
    <property type="entry name" value="P-loop_NTPase"/>
</dbReference>
<dbReference type="EC" id="2.7.1.24" evidence="8 9"/>
<organism evidence="10">
    <name type="scientific">Acerihabitans sp. KWT182</name>
    <dbReference type="NCBI Taxonomy" id="3157919"/>
    <lineage>
        <taxon>Bacteria</taxon>
        <taxon>Pseudomonadati</taxon>
        <taxon>Pseudomonadota</taxon>
        <taxon>Gammaproteobacteria</taxon>
        <taxon>Enterobacterales</taxon>
        <taxon>Pectobacteriaceae</taxon>
        <taxon>Acerihabitans</taxon>
    </lineage>
</organism>
<comment type="similarity">
    <text evidence="1 8">Belongs to the CoaE family.</text>
</comment>
<dbReference type="GO" id="GO:0004140">
    <property type="term" value="F:dephospho-CoA kinase activity"/>
    <property type="evidence" value="ECO:0007669"/>
    <property type="project" value="UniProtKB-UniRule"/>
</dbReference>
<evidence type="ECO:0000256" key="3">
    <source>
        <dbReference type="ARBA" id="ARBA00022679"/>
    </source>
</evidence>
<keyword evidence="5 8" id="KW-0418">Kinase</keyword>
<dbReference type="PROSITE" id="PS51219">
    <property type="entry name" value="DPCK"/>
    <property type="match status" value="1"/>
</dbReference>
<evidence type="ECO:0000256" key="4">
    <source>
        <dbReference type="ARBA" id="ARBA00022741"/>
    </source>
</evidence>
<evidence type="ECO:0000256" key="6">
    <source>
        <dbReference type="ARBA" id="ARBA00022840"/>
    </source>
</evidence>
<keyword evidence="4 8" id="KW-0547">Nucleotide-binding</keyword>
<dbReference type="CDD" id="cd02022">
    <property type="entry name" value="DPCK"/>
    <property type="match status" value="1"/>
</dbReference>
<dbReference type="Gene3D" id="3.40.50.300">
    <property type="entry name" value="P-loop containing nucleotide triphosphate hydrolases"/>
    <property type="match status" value="1"/>
</dbReference>
<dbReference type="HAMAP" id="MF_00376">
    <property type="entry name" value="Dephospho_CoA_kinase"/>
    <property type="match status" value="1"/>
</dbReference>
<dbReference type="Pfam" id="PF01121">
    <property type="entry name" value="CoaE"/>
    <property type="match status" value="1"/>
</dbReference>
<sequence length="207" mass="22987">MRYIVALTGGIGSGKSTVANAFAKLGATIVDADIIARRVVEPGTEALRAIRERFGDEILLPDGTLNRALLRQRIFSSLSEKTWLNALLHPLISQETQREIACASGAYIIWVVPLLIENHLQDRANRVLVVDVDTETQVARTMERDRISRSQINNIIAAQVSREQRLASADDIIDNNGHPEEIMDGVAKLHRRYLELAASAIRQDQSL</sequence>
<dbReference type="AlphaFoldDB" id="A0AAU7QD05"/>
<dbReference type="GO" id="GO:0005737">
    <property type="term" value="C:cytoplasm"/>
    <property type="evidence" value="ECO:0007669"/>
    <property type="project" value="UniProtKB-SubCell"/>
</dbReference>
<keyword evidence="2 8" id="KW-0963">Cytoplasm</keyword>
<dbReference type="PANTHER" id="PTHR10695:SF46">
    <property type="entry name" value="BIFUNCTIONAL COENZYME A SYNTHASE-RELATED"/>
    <property type="match status" value="1"/>
</dbReference>
<comment type="catalytic activity">
    <reaction evidence="8">
        <text>3'-dephospho-CoA + ATP = ADP + CoA + H(+)</text>
        <dbReference type="Rhea" id="RHEA:18245"/>
        <dbReference type="ChEBI" id="CHEBI:15378"/>
        <dbReference type="ChEBI" id="CHEBI:30616"/>
        <dbReference type="ChEBI" id="CHEBI:57287"/>
        <dbReference type="ChEBI" id="CHEBI:57328"/>
        <dbReference type="ChEBI" id="CHEBI:456216"/>
        <dbReference type="EC" id="2.7.1.24"/>
    </reaction>
</comment>
<dbReference type="FunFam" id="3.40.50.300:FF:000518">
    <property type="entry name" value="Dephospho-CoA kinase"/>
    <property type="match status" value="1"/>
</dbReference>
<evidence type="ECO:0000256" key="5">
    <source>
        <dbReference type="ARBA" id="ARBA00022777"/>
    </source>
</evidence>
<proteinExistence type="inferred from homology"/>
<keyword evidence="7 8" id="KW-0173">Coenzyme A biosynthesis</keyword>
<feature type="binding site" evidence="8">
    <location>
        <begin position="12"/>
        <end position="17"/>
    </location>
    <ligand>
        <name>ATP</name>
        <dbReference type="ChEBI" id="CHEBI:30616"/>
    </ligand>
</feature>
<accession>A0AAU7QD05</accession>
<evidence type="ECO:0000256" key="7">
    <source>
        <dbReference type="ARBA" id="ARBA00022993"/>
    </source>
</evidence>
<dbReference type="SUPFAM" id="SSF52540">
    <property type="entry name" value="P-loop containing nucleoside triphosphate hydrolases"/>
    <property type="match status" value="1"/>
</dbReference>